<reference evidence="2 3" key="1">
    <citation type="submission" date="2015-06" db="EMBL/GenBank/DDBJ databases">
        <title>A Comprehensive Approach to Explore the Metabolic and Phylogenetic Diversity of Bacterial Steroid Degradation in the Environment: Testosterone as an Example.</title>
        <authorList>
            <person name="Yang F.-C."/>
            <person name="Chen Y.-L."/>
            <person name="Yu C.-P."/>
            <person name="Tang S.-L."/>
            <person name="Wang P.-H."/>
            <person name="Ismail W."/>
            <person name="Wang C.-H."/>
            <person name="Yang C.-Y."/>
            <person name="Chiang Y.-R."/>
        </authorList>
    </citation>
    <scope>NUCLEOTIDE SEQUENCE [LARGE SCALE GENOMIC DNA]</scope>
    <source>
        <strain evidence="2 3">DSM 18526</strain>
    </source>
</reference>
<keyword evidence="3" id="KW-1185">Reference proteome</keyword>
<accession>A0A127F727</accession>
<dbReference type="RefSeq" id="WP_066918804.1">
    <property type="nucleotide sequence ID" value="NZ_CP011971.1"/>
</dbReference>
<evidence type="ECO:0000313" key="2">
    <source>
        <dbReference type="EMBL" id="AMN46224.1"/>
    </source>
</evidence>
<proteinExistence type="predicted"/>
<dbReference type="Pfam" id="PF13577">
    <property type="entry name" value="SnoaL_4"/>
    <property type="match status" value="1"/>
</dbReference>
<gene>
    <name evidence="2" type="ORF">ACG33_03700</name>
</gene>
<sequence>MEKNHRPIAAAPDALSLTWDEPGNGEIELTELKQQIAEMLDREAIRQLPISYARFARTKDVDALVGLYAKDATLDVAENMSMQAGPCSGLEAIRKTLRADLPRMDSYPFIHSHHFEMLGNGSAQGFVYIELQICVEGLGVSYIGCYQDQYVKEDGVWKFRSRKLCAIPLPAPAAGHD</sequence>
<dbReference type="SUPFAM" id="SSF54427">
    <property type="entry name" value="NTF2-like"/>
    <property type="match status" value="1"/>
</dbReference>
<evidence type="ECO:0000313" key="3">
    <source>
        <dbReference type="Proteomes" id="UP000070250"/>
    </source>
</evidence>
<dbReference type="AlphaFoldDB" id="A0A127F727"/>
<evidence type="ECO:0000259" key="1">
    <source>
        <dbReference type="Pfam" id="PF13577"/>
    </source>
</evidence>
<organism evidence="2 3">
    <name type="scientific">Steroidobacter denitrificans</name>
    <dbReference type="NCBI Taxonomy" id="465721"/>
    <lineage>
        <taxon>Bacteria</taxon>
        <taxon>Pseudomonadati</taxon>
        <taxon>Pseudomonadota</taxon>
        <taxon>Gammaproteobacteria</taxon>
        <taxon>Steroidobacterales</taxon>
        <taxon>Steroidobacteraceae</taxon>
        <taxon>Steroidobacter</taxon>
    </lineage>
</organism>
<dbReference type="STRING" id="465721.ACG33_03700"/>
<name>A0A127F727_STEDE</name>
<dbReference type="Proteomes" id="UP000070250">
    <property type="component" value="Chromosome"/>
</dbReference>
<feature type="domain" description="SnoaL-like" evidence="1">
    <location>
        <begin position="38"/>
        <end position="163"/>
    </location>
</feature>
<dbReference type="Gene3D" id="3.10.450.50">
    <property type="match status" value="1"/>
</dbReference>
<dbReference type="InterPro" id="IPR032710">
    <property type="entry name" value="NTF2-like_dom_sf"/>
</dbReference>
<dbReference type="InterPro" id="IPR037401">
    <property type="entry name" value="SnoaL-like"/>
</dbReference>
<protein>
    <recommendedName>
        <fullName evidence="1">SnoaL-like domain-containing protein</fullName>
    </recommendedName>
</protein>
<dbReference type="CDD" id="cd00531">
    <property type="entry name" value="NTF2_like"/>
    <property type="match status" value="1"/>
</dbReference>
<dbReference type="EMBL" id="CP011971">
    <property type="protein sequence ID" value="AMN46224.1"/>
    <property type="molecule type" value="Genomic_DNA"/>
</dbReference>
<dbReference type="KEGG" id="sdf:ACG33_03700"/>